<sequence length="102" mass="11639">MATSLATVADARDPRLSKEARETTQQPTDVQIEQSILHADYGHDPNVSFEEYLYYANWTRDYEKTLSTKGRGMSSLLSVLSGKKQEVQGICSRPSRHIRHHF</sequence>
<comment type="caution">
    <text evidence="2">The sequence shown here is derived from an EMBL/GenBank/DDBJ whole genome shotgun (WGS) entry which is preliminary data.</text>
</comment>
<proteinExistence type="predicted"/>
<protein>
    <submittedName>
        <fullName evidence="2">Uncharacterized protein</fullName>
    </submittedName>
</protein>
<evidence type="ECO:0000313" key="2">
    <source>
        <dbReference type="EMBL" id="KAK0659047.1"/>
    </source>
</evidence>
<dbReference type="EMBL" id="JAUJDW010000015">
    <property type="protein sequence ID" value="KAK0659047.1"/>
    <property type="molecule type" value="Genomic_DNA"/>
</dbReference>
<keyword evidence="3" id="KW-1185">Reference proteome</keyword>
<gene>
    <name evidence="2" type="ORF">DIS24_g4314</name>
</gene>
<name>A0AA40D260_9PEZI</name>
<feature type="compositionally biased region" description="Basic and acidic residues" evidence="1">
    <location>
        <begin position="10"/>
        <end position="22"/>
    </location>
</feature>
<evidence type="ECO:0000256" key="1">
    <source>
        <dbReference type="SAM" id="MobiDB-lite"/>
    </source>
</evidence>
<reference evidence="2" key="1">
    <citation type="submission" date="2023-06" db="EMBL/GenBank/DDBJ databases">
        <title>Multi-omics analyses reveal the molecular pathogenesis toolkit of Lasiodiplodia hormozganensis, a cross-kingdom pathogen.</title>
        <authorList>
            <person name="Felix C."/>
            <person name="Meneses R."/>
            <person name="Goncalves M.F.M."/>
            <person name="Tilleman L."/>
            <person name="Duarte A.S."/>
            <person name="Jorrin-Novo J.V."/>
            <person name="Van De Peer Y."/>
            <person name="Deforce D."/>
            <person name="Van Nieuwerburgh F."/>
            <person name="Esteves A.C."/>
            <person name="Alves A."/>
        </authorList>
    </citation>
    <scope>NUCLEOTIDE SEQUENCE</scope>
    <source>
        <strain evidence="2">CBS 339.90</strain>
    </source>
</reference>
<accession>A0AA40D260</accession>
<feature type="region of interest" description="Disordered" evidence="1">
    <location>
        <begin position="1"/>
        <end position="28"/>
    </location>
</feature>
<dbReference type="Proteomes" id="UP001175001">
    <property type="component" value="Unassembled WGS sequence"/>
</dbReference>
<evidence type="ECO:0000313" key="3">
    <source>
        <dbReference type="Proteomes" id="UP001175001"/>
    </source>
</evidence>
<organism evidence="2 3">
    <name type="scientific">Lasiodiplodia hormozganensis</name>
    <dbReference type="NCBI Taxonomy" id="869390"/>
    <lineage>
        <taxon>Eukaryota</taxon>
        <taxon>Fungi</taxon>
        <taxon>Dikarya</taxon>
        <taxon>Ascomycota</taxon>
        <taxon>Pezizomycotina</taxon>
        <taxon>Dothideomycetes</taxon>
        <taxon>Dothideomycetes incertae sedis</taxon>
        <taxon>Botryosphaeriales</taxon>
        <taxon>Botryosphaeriaceae</taxon>
        <taxon>Lasiodiplodia</taxon>
    </lineage>
</organism>
<dbReference type="AlphaFoldDB" id="A0AA40D260"/>